<dbReference type="OrthoDB" id="9803470at2"/>
<keyword evidence="2" id="KW-0805">Transcription regulation</keyword>
<evidence type="ECO:0000259" key="5">
    <source>
        <dbReference type="Pfam" id="PF04542"/>
    </source>
</evidence>
<keyword evidence="4" id="KW-0804">Transcription</keyword>
<dbReference type="GO" id="GO:0006352">
    <property type="term" value="P:DNA-templated transcription initiation"/>
    <property type="evidence" value="ECO:0007669"/>
    <property type="project" value="InterPro"/>
</dbReference>
<sequence>MNPPFRDESQAPSSDKAGRIERLILPHLDAAYNLARWLARSDQDAADIVHEAFLRAVRYADSFEGGNARAWWLAIVRTTYLTWVAKTSGARSPLSLEEVMTSGDGDLPADGGRSPEELAHWSQCASMLTELVEALPAGFREIILLREMEELSYREIADLLEVPVGTVMSRLARAREMLKRAWAARQGR</sequence>
<feature type="domain" description="RNA polymerase sigma factor 70 region 4 type 2" evidence="6">
    <location>
        <begin position="127"/>
        <end position="178"/>
    </location>
</feature>
<dbReference type="RefSeq" id="WP_151175537.1">
    <property type="nucleotide sequence ID" value="NZ_CP042906.1"/>
</dbReference>
<dbReference type="Pfam" id="PF04542">
    <property type="entry name" value="Sigma70_r2"/>
    <property type="match status" value="1"/>
</dbReference>
<dbReference type="InterPro" id="IPR014284">
    <property type="entry name" value="RNA_pol_sigma-70_dom"/>
</dbReference>
<dbReference type="NCBIfam" id="TIGR02937">
    <property type="entry name" value="sigma70-ECF"/>
    <property type="match status" value="1"/>
</dbReference>
<evidence type="ECO:0000259" key="6">
    <source>
        <dbReference type="Pfam" id="PF08281"/>
    </source>
</evidence>
<dbReference type="Proteomes" id="UP000326202">
    <property type="component" value="Chromosome"/>
</dbReference>
<dbReference type="Gene3D" id="1.10.1740.10">
    <property type="match status" value="1"/>
</dbReference>
<dbReference type="InterPro" id="IPR013324">
    <property type="entry name" value="RNA_pol_sigma_r3/r4-like"/>
</dbReference>
<dbReference type="AlphaFoldDB" id="A0A5J6MF52"/>
<dbReference type="GO" id="GO:0003677">
    <property type="term" value="F:DNA binding"/>
    <property type="evidence" value="ECO:0007669"/>
    <property type="project" value="InterPro"/>
</dbReference>
<gene>
    <name evidence="7" type="ORF">FRZ44_03250</name>
</gene>
<evidence type="ECO:0000313" key="7">
    <source>
        <dbReference type="EMBL" id="QEX15045.1"/>
    </source>
</evidence>
<evidence type="ECO:0000313" key="8">
    <source>
        <dbReference type="Proteomes" id="UP000326202"/>
    </source>
</evidence>
<dbReference type="SUPFAM" id="SSF88659">
    <property type="entry name" value="Sigma3 and sigma4 domains of RNA polymerase sigma factors"/>
    <property type="match status" value="1"/>
</dbReference>
<comment type="similarity">
    <text evidence="1">Belongs to the sigma-70 factor family. ECF subfamily.</text>
</comment>
<dbReference type="Pfam" id="PF08281">
    <property type="entry name" value="Sigma70_r4_2"/>
    <property type="match status" value="1"/>
</dbReference>
<accession>A0A5J6MF52</accession>
<protein>
    <recommendedName>
        <fullName evidence="9">RNA polymerase sigma factor</fullName>
    </recommendedName>
</protein>
<dbReference type="InterPro" id="IPR007627">
    <property type="entry name" value="RNA_pol_sigma70_r2"/>
</dbReference>
<dbReference type="KEGG" id="htq:FRZ44_03250"/>
<dbReference type="InterPro" id="IPR039425">
    <property type="entry name" value="RNA_pol_sigma-70-like"/>
</dbReference>
<dbReference type="PANTHER" id="PTHR43133">
    <property type="entry name" value="RNA POLYMERASE ECF-TYPE SIGMA FACTO"/>
    <property type="match status" value="1"/>
</dbReference>
<dbReference type="CDD" id="cd06171">
    <property type="entry name" value="Sigma70_r4"/>
    <property type="match status" value="1"/>
</dbReference>
<dbReference type="PANTHER" id="PTHR43133:SF25">
    <property type="entry name" value="RNA POLYMERASE SIGMA FACTOR RFAY-RELATED"/>
    <property type="match status" value="1"/>
</dbReference>
<feature type="domain" description="RNA polymerase sigma-70 region 2" evidence="5">
    <location>
        <begin position="23"/>
        <end position="87"/>
    </location>
</feature>
<keyword evidence="8" id="KW-1185">Reference proteome</keyword>
<dbReference type="InterPro" id="IPR013325">
    <property type="entry name" value="RNA_pol_sigma_r2"/>
</dbReference>
<dbReference type="SUPFAM" id="SSF88946">
    <property type="entry name" value="Sigma2 domain of RNA polymerase sigma factors"/>
    <property type="match status" value="1"/>
</dbReference>
<evidence type="ECO:0000256" key="3">
    <source>
        <dbReference type="ARBA" id="ARBA00023082"/>
    </source>
</evidence>
<dbReference type="GO" id="GO:0016987">
    <property type="term" value="F:sigma factor activity"/>
    <property type="evidence" value="ECO:0007669"/>
    <property type="project" value="UniProtKB-KW"/>
</dbReference>
<dbReference type="EMBL" id="CP042906">
    <property type="protein sequence ID" value="QEX15045.1"/>
    <property type="molecule type" value="Genomic_DNA"/>
</dbReference>
<evidence type="ECO:0000256" key="2">
    <source>
        <dbReference type="ARBA" id="ARBA00023015"/>
    </source>
</evidence>
<reference evidence="7 8" key="1">
    <citation type="submission" date="2019-08" db="EMBL/GenBank/DDBJ databases">
        <title>Hyperibacter terrae gen. nov., sp. nov. and Hyperibacter viscosus sp. nov., two new members in the family Rhodospirillaceae isolated from the rhizosphere of Hypericum perforatum.</title>
        <authorList>
            <person name="Noviana Z."/>
        </authorList>
    </citation>
    <scope>NUCLEOTIDE SEQUENCE [LARGE SCALE GENOMIC DNA]</scope>
    <source>
        <strain evidence="7 8">R5913</strain>
    </source>
</reference>
<evidence type="ECO:0000256" key="4">
    <source>
        <dbReference type="ARBA" id="ARBA00023163"/>
    </source>
</evidence>
<dbReference type="InterPro" id="IPR036388">
    <property type="entry name" value="WH-like_DNA-bd_sf"/>
</dbReference>
<dbReference type="Gene3D" id="1.10.10.10">
    <property type="entry name" value="Winged helix-like DNA-binding domain superfamily/Winged helix DNA-binding domain"/>
    <property type="match status" value="1"/>
</dbReference>
<evidence type="ECO:0008006" key="9">
    <source>
        <dbReference type="Google" id="ProtNLM"/>
    </source>
</evidence>
<keyword evidence="3" id="KW-0731">Sigma factor</keyword>
<organism evidence="7 8">
    <name type="scientific">Hypericibacter terrae</name>
    <dbReference type="NCBI Taxonomy" id="2602015"/>
    <lineage>
        <taxon>Bacteria</taxon>
        <taxon>Pseudomonadati</taxon>
        <taxon>Pseudomonadota</taxon>
        <taxon>Alphaproteobacteria</taxon>
        <taxon>Rhodospirillales</taxon>
        <taxon>Dongiaceae</taxon>
        <taxon>Hypericibacter</taxon>
    </lineage>
</organism>
<name>A0A5J6MF52_9PROT</name>
<evidence type="ECO:0000256" key="1">
    <source>
        <dbReference type="ARBA" id="ARBA00010641"/>
    </source>
</evidence>
<proteinExistence type="inferred from homology"/>
<dbReference type="InterPro" id="IPR013249">
    <property type="entry name" value="RNA_pol_sigma70_r4_t2"/>
</dbReference>